<proteinExistence type="predicted"/>
<gene>
    <name evidence="2" type="ORF">Sru01_07230</name>
</gene>
<dbReference type="AlphaFoldDB" id="A0A919QX53"/>
<sequence length="357" mass="37873">MNLHDTYRELEQDARDYADAGRALAVLRRRRAARTGAGAVLAAVAIAGGFGLRHGLTSSSGDTIAAIPTTATATAEPAPPAALPAAGPIGRGAAVYAACRTGCPTLLDLVDGRKYTLGTGTVYPPGNITLSPDGRWLGVPTAGGYELRDLLSDVTHRIPVPPIGSAMSGYSPWAWSDDSARLILGYHADGDVSTYTEVDLTTGRTAAMRVPPGHEPVGILPSGEVILLDETQYGERPRTEVRLRTGATETTFRATGTGVLSDADHGLWVQVSRSRIFLLEYTRDQVAVLEFDPAGRLTSRTPLPEGRYAVGPTPYGYAVLQVPLNQRTGRQQLMSDGRVIHEFPGEAEIVIPGGARH</sequence>
<organism evidence="2 3">
    <name type="scientific">Sphaerisporangium rufum</name>
    <dbReference type="NCBI Taxonomy" id="1381558"/>
    <lineage>
        <taxon>Bacteria</taxon>
        <taxon>Bacillati</taxon>
        <taxon>Actinomycetota</taxon>
        <taxon>Actinomycetes</taxon>
        <taxon>Streptosporangiales</taxon>
        <taxon>Streptosporangiaceae</taxon>
        <taxon>Sphaerisporangium</taxon>
    </lineage>
</organism>
<keyword evidence="1" id="KW-1133">Transmembrane helix</keyword>
<dbReference type="SUPFAM" id="SSF50969">
    <property type="entry name" value="YVTN repeat-like/Quinoprotein amine dehydrogenase"/>
    <property type="match status" value="1"/>
</dbReference>
<keyword evidence="1" id="KW-0812">Transmembrane</keyword>
<comment type="caution">
    <text evidence="2">The sequence shown here is derived from an EMBL/GenBank/DDBJ whole genome shotgun (WGS) entry which is preliminary data.</text>
</comment>
<evidence type="ECO:0000313" key="3">
    <source>
        <dbReference type="Proteomes" id="UP000655287"/>
    </source>
</evidence>
<keyword evidence="1" id="KW-0472">Membrane</keyword>
<accession>A0A919QX53</accession>
<evidence type="ECO:0000256" key="1">
    <source>
        <dbReference type="SAM" id="Phobius"/>
    </source>
</evidence>
<feature type="transmembrane region" description="Helical" evidence="1">
    <location>
        <begin position="32"/>
        <end position="52"/>
    </location>
</feature>
<dbReference type="InterPro" id="IPR011044">
    <property type="entry name" value="Quino_amine_DH_bsu"/>
</dbReference>
<reference evidence="2" key="1">
    <citation type="submission" date="2021-01" db="EMBL/GenBank/DDBJ databases">
        <title>Whole genome shotgun sequence of Sphaerisporangium rufum NBRC 109079.</title>
        <authorList>
            <person name="Komaki H."/>
            <person name="Tamura T."/>
        </authorList>
    </citation>
    <scope>NUCLEOTIDE SEQUENCE</scope>
    <source>
        <strain evidence="2">NBRC 109079</strain>
    </source>
</reference>
<keyword evidence="3" id="KW-1185">Reference proteome</keyword>
<evidence type="ECO:0000313" key="2">
    <source>
        <dbReference type="EMBL" id="GII75741.1"/>
    </source>
</evidence>
<protein>
    <submittedName>
        <fullName evidence="2">Uncharacterized protein</fullName>
    </submittedName>
</protein>
<dbReference type="Proteomes" id="UP000655287">
    <property type="component" value="Unassembled WGS sequence"/>
</dbReference>
<dbReference type="RefSeq" id="WP_203982393.1">
    <property type="nucleotide sequence ID" value="NZ_BOOU01000011.1"/>
</dbReference>
<dbReference type="EMBL" id="BOOU01000011">
    <property type="protein sequence ID" value="GII75741.1"/>
    <property type="molecule type" value="Genomic_DNA"/>
</dbReference>
<name>A0A919QX53_9ACTN</name>